<sequence length="255" mass="29158">MVNMKLRSYRDSTKKVKINEENNMGVVFEKSKPPSSIKRAELKTTLIPKPIIKKVVCGLEKYAAIFKTISKLPLMLGKCPSIPYHTITVMSRSQNSLILTPSMDINKIQHLLLKHSFLDYIGLKSSIAQFEALYGTCLEPITSKEIMSFQDLFFETKKRTEDIIFVLNTIGEHKFSHIVRPGATPQVFRDIVEKYFFLFPPKDKKNSINFAASIVEIICNGEPFSKVIQYVNAYMDIKEHTTINNLIKIYALLTT</sequence>
<reference evidence="1 2" key="1">
    <citation type="journal article" date="2000" name="J. Virol.">
        <title>Primary structure of the Herpesvirus ateles genome.</title>
        <authorList>
            <person name="Albrecht J.C."/>
        </authorList>
    </citation>
    <scope>NUCLEOTIDE SEQUENCE [LARGE SCALE GENOMIC DNA]</scope>
    <source>
        <strain evidence="1">73</strain>
    </source>
</reference>
<organism evidence="2">
    <name type="scientific">Ateline herpesvirus 3</name>
    <name type="common">AtHV-3</name>
    <name type="synonym">Herpesvirus ateles</name>
    <dbReference type="NCBI Taxonomy" id="85618"/>
    <lineage>
        <taxon>Viruses</taxon>
        <taxon>Duplodnaviria</taxon>
        <taxon>Heunggongvirae</taxon>
        <taxon>Peploviricota</taxon>
        <taxon>Herviviricetes</taxon>
        <taxon>Herpesvirales</taxon>
        <taxon>Orthoherpesviridae</taxon>
        <taxon>Gammaherpesvirinae</taxon>
        <taxon>Rhadinovirus</taxon>
        <taxon>Rhadinovirus atelinegamma3</taxon>
    </lineage>
</organism>
<accession>Q9YTP3</accession>
<dbReference type="InterPro" id="IPR006772">
    <property type="entry name" value="Herpes_BTRF1"/>
</dbReference>
<dbReference type="Pfam" id="PF04682">
    <property type="entry name" value="Herpes_BTRF1"/>
    <property type="match status" value="1"/>
</dbReference>
<dbReference type="KEGG" id="vg:1450430"/>
<organismHost>
    <name type="scientific">Ateles</name>
    <dbReference type="NCBI Taxonomy" id="9506"/>
</organismHost>
<protein>
    <submittedName>
        <fullName evidence="1">Similar to BTRF1</fullName>
    </submittedName>
</protein>
<dbReference type="Proteomes" id="UP000008287">
    <property type="component" value="Segment"/>
</dbReference>
<dbReference type="PIR" id="T42936">
    <property type="entry name" value="T42936"/>
</dbReference>
<evidence type="ECO:0000313" key="1">
    <source>
        <dbReference type="EMBL" id="AAC95547.1"/>
    </source>
</evidence>
<keyword evidence="2" id="KW-1185">Reference proteome</keyword>
<proteinExistence type="predicted"/>
<dbReference type="RefSeq" id="NP_047994.1">
    <property type="nucleotide sequence ID" value="NC_001987.1"/>
</dbReference>
<name>Q9YTP3_ATHV3</name>
<dbReference type="GeneID" id="1450430"/>
<dbReference type="EMBL" id="AF083424">
    <property type="protein sequence ID" value="AAC95547.1"/>
    <property type="molecule type" value="Genomic_DNA"/>
</dbReference>
<dbReference type="OrthoDB" id="7072at10239"/>
<evidence type="ECO:0000313" key="2">
    <source>
        <dbReference type="Proteomes" id="UP000008287"/>
    </source>
</evidence>